<feature type="transmembrane region" description="Helical" evidence="9">
    <location>
        <begin position="326"/>
        <end position="345"/>
    </location>
</feature>
<evidence type="ECO:0000256" key="2">
    <source>
        <dbReference type="ARBA" id="ARBA00008540"/>
    </source>
</evidence>
<dbReference type="PANTHER" id="PTHR30588">
    <property type="entry name" value="BRANCHED-CHAIN AMINO ACID TRANSPORT SYSTEM 2 CARRIER PROTEIN"/>
    <property type="match status" value="1"/>
</dbReference>
<evidence type="ECO:0000256" key="4">
    <source>
        <dbReference type="ARBA" id="ARBA00022475"/>
    </source>
</evidence>
<feature type="transmembrane region" description="Helical" evidence="9">
    <location>
        <begin position="117"/>
        <end position="138"/>
    </location>
</feature>
<comment type="caution">
    <text evidence="10">The sequence shown here is derived from an EMBL/GenBank/DDBJ whole genome shotgun (WGS) entry which is preliminary data.</text>
</comment>
<keyword evidence="6" id="KW-0029">Amino-acid transport</keyword>
<feature type="transmembrane region" description="Helical" evidence="9">
    <location>
        <begin position="381"/>
        <end position="402"/>
    </location>
</feature>
<dbReference type="GO" id="GO:0005304">
    <property type="term" value="F:L-valine transmembrane transporter activity"/>
    <property type="evidence" value="ECO:0007669"/>
    <property type="project" value="TreeGrafter"/>
</dbReference>
<evidence type="ECO:0000313" key="11">
    <source>
        <dbReference type="Proteomes" id="UP000014539"/>
    </source>
</evidence>
<dbReference type="GO" id="GO:0015188">
    <property type="term" value="F:L-isoleucine transmembrane transporter activity"/>
    <property type="evidence" value="ECO:0007669"/>
    <property type="project" value="TreeGrafter"/>
</dbReference>
<feature type="transmembrane region" description="Helical" evidence="9">
    <location>
        <begin position="198"/>
        <end position="217"/>
    </location>
</feature>
<dbReference type="eggNOG" id="COG1114">
    <property type="taxonomic scope" value="Bacteria"/>
</dbReference>
<feature type="transmembrane region" description="Helical" evidence="9">
    <location>
        <begin position="351"/>
        <end position="369"/>
    </location>
</feature>
<evidence type="ECO:0000256" key="3">
    <source>
        <dbReference type="ARBA" id="ARBA00022448"/>
    </source>
</evidence>
<evidence type="ECO:0000256" key="1">
    <source>
        <dbReference type="ARBA" id="ARBA00004651"/>
    </source>
</evidence>
<feature type="transmembrane region" description="Helical" evidence="9">
    <location>
        <begin position="9"/>
        <end position="28"/>
    </location>
</feature>
<dbReference type="NCBIfam" id="TIGR00796">
    <property type="entry name" value="livcs"/>
    <property type="match status" value="1"/>
</dbReference>
<dbReference type="InterPro" id="IPR004685">
    <property type="entry name" value="Brnchd-chn_aa_trnsp_Livcs"/>
</dbReference>
<gene>
    <name evidence="10" type="ORF">HMPREF9309_00663</name>
</gene>
<accession>S3XE91</accession>
<feature type="transmembrane region" description="Helical" evidence="9">
    <location>
        <begin position="237"/>
        <end position="264"/>
    </location>
</feature>
<feature type="transmembrane region" description="Helical" evidence="9">
    <location>
        <begin position="150"/>
        <end position="170"/>
    </location>
</feature>
<keyword evidence="8 9" id="KW-0472">Membrane</keyword>
<dbReference type="Proteomes" id="UP000014539">
    <property type="component" value="Unassembled WGS sequence"/>
</dbReference>
<evidence type="ECO:0000256" key="8">
    <source>
        <dbReference type="ARBA" id="ARBA00023136"/>
    </source>
</evidence>
<evidence type="ECO:0000313" key="10">
    <source>
        <dbReference type="EMBL" id="EPH09144.1"/>
    </source>
</evidence>
<feature type="transmembrane region" description="Helical" evidence="9">
    <location>
        <begin position="75"/>
        <end position="97"/>
    </location>
</feature>
<reference evidence="10 11" key="1">
    <citation type="submission" date="2013-06" db="EMBL/GenBank/DDBJ databases">
        <title>The Genome Sequence of Campylobacter ureolyticus ACS-301-V-SCH3B.</title>
        <authorList>
            <consortium name="The Broad Institute Genomics Platform"/>
            <person name="Earl A."/>
            <person name="Ward D."/>
            <person name="Feldgarden M."/>
            <person name="Gevers D."/>
            <person name="Saerens B."/>
            <person name="Vaneechoutte M."/>
            <person name="Walker B."/>
            <person name="Young S."/>
            <person name="Zeng Q."/>
            <person name="Gargeya S."/>
            <person name="Fitzgerald M."/>
            <person name="Haas B."/>
            <person name="Abouelleil A."/>
            <person name="Allen A.W."/>
            <person name="Alvarado L."/>
            <person name="Arachchi H.M."/>
            <person name="Berlin A.M."/>
            <person name="Chapman S.B."/>
            <person name="Gainer-Dewar J."/>
            <person name="Goldberg J."/>
            <person name="Griggs A."/>
            <person name="Gujja S."/>
            <person name="Hansen M."/>
            <person name="Howarth C."/>
            <person name="Imamovic A."/>
            <person name="Ireland A."/>
            <person name="Larimer J."/>
            <person name="McCowan C."/>
            <person name="Murphy C."/>
            <person name="Pearson M."/>
            <person name="Poon T.W."/>
            <person name="Priest M."/>
            <person name="Roberts A."/>
            <person name="Saif S."/>
            <person name="Shea T."/>
            <person name="Sisk P."/>
            <person name="Sykes S."/>
            <person name="Wortman J."/>
            <person name="Nusbaum C."/>
            <person name="Birren B."/>
        </authorList>
    </citation>
    <scope>NUCLEOTIDE SEQUENCE [LARGE SCALE GENOMIC DNA]</scope>
    <source>
        <strain evidence="10 11">ACS-301-V-Sch3b</strain>
    </source>
</reference>
<keyword evidence="11" id="KW-1185">Reference proteome</keyword>
<organism evidence="10 11">
    <name type="scientific">Campylobacter ureolyticus ACS-301-V-Sch3b</name>
    <dbReference type="NCBI Taxonomy" id="883165"/>
    <lineage>
        <taxon>Bacteria</taxon>
        <taxon>Pseudomonadati</taxon>
        <taxon>Campylobacterota</taxon>
        <taxon>Epsilonproteobacteria</taxon>
        <taxon>Campylobacterales</taxon>
        <taxon>Campylobacteraceae</taxon>
        <taxon>Campylobacter</taxon>
    </lineage>
</organism>
<sequence length="444" mass="48443">MKEISFRSFLVVGLTLFSMFFGAGNFIFPPFLGNLAGEQTPIAIIAFCLTAVLFPILGIAAVAKSNGLHNLAKRISLKFALIFSIFLLLIIGPFFAIPRAANMPFELAIKPFLSQGLQASFMPLFLYSVVYFIVNWALSRNPTKMISTLGKILTPILLILILILFAVSVIDPLHSSSFLQAKGNYATHPITTGILEGYQTMDALASLSFGLVILLTFKRIGIQDNEKIVSATIKAGLLAGLILMIIYMMLSYIGASAGAAVGLFKQDPKNGAEILAIATGYWFGKYGIVIFGLAMFLACLTTTVGLTCAISEYFITITKIKYQHWIIIWSVISSLMANVGLTAIINYAVPFLGIIYPLALSLIVLSLLNNKLNEDKFTYSFVIYAVLVISLVGTLDRSFHVAIPGLVDLCKLLPLYDQSLEWMIPGVVCLFIGMAKIKLSKKAI</sequence>
<keyword evidence="4" id="KW-1003">Cell membrane</keyword>
<feature type="transmembrane region" description="Helical" evidence="9">
    <location>
        <begin position="40"/>
        <end position="63"/>
    </location>
</feature>
<dbReference type="HOGENOM" id="CLU_036807_0_1_7"/>
<keyword evidence="7 9" id="KW-1133">Transmembrane helix</keyword>
<dbReference type="PANTHER" id="PTHR30588:SF0">
    <property type="entry name" value="BRANCHED-CHAIN AMINO ACID PERMEASE BRNQ"/>
    <property type="match status" value="1"/>
</dbReference>
<evidence type="ECO:0000256" key="7">
    <source>
        <dbReference type="ARBA" id="ARBA00022989"/>
    </source>
</evidence>
<dbReference type="GO" id="GO:0005886">
    <property type="term" value="C:plasma membrane"/>
    <property type="evidence" value="ECO:0007669"/>
    <property type="project" value="UniProtKB-SubCell"/>
</dbReference>
<dbReference type="GO" id="GO:0015820">
    <property type="term" value="P:L-leucine transport"/>
    <property type="evidence" value="ECO:0007669"/>
    <property type="project" value="TreeGrafter"/>
</dbReference>
<dbReference type="PATRIC" id="fig|883165.3.peg.678"/>
<keyword evidence="5 9" id="KW-0812">Transmembrane</keyword>
<name>S3XE91_9BACT</name>
<proteinExistence type="inferred from homology"/>
<evidence type="ECO:0000256" key="5">
    <source>
        <dbReference type="ARBA" id="ARBA00022692"/>
    </source>
</evidence>
<feature type="transmembrane region" description="Helical" evidence="9">
    <location>
        <begin position="422"/>
        <end position="439"/>
    </location>
</feature>
<dbReference type="Pfam" id="PF05525">
    <property type="entry name" value="Branch_AA_trans"/>
    <property type="match status" value="1"/>
</dbReference>
<dbReference type="AlphaFoldDB" id="S3XE91"/>
<keyword evidence="3" id="KW-0813">Transport</keyword>
<dbReference type="RefSeq" id="WP_016646518.1">
    <property type="nucleotide sequence ID" value="NZ_KE340326.1"/>
</dbReference>
<evidence type="ECO:0000256" key="6">
    <source>
        <dbReference type="ARBA" id="ARBA00022970"/>
    </source>
</evidence>
<dbReference type="GO" id="GO:0015818">
    <property type="term" value="P:isoleucine transport"/>
    <property type="evidence" value="ECO:0007669"/>
    <property type="project" value="TreeGrafter"/>
</dbReference>
<protein>
    <submittedName>
        <fullName evidence="10">Branched-chain amino acid transport system II carrier protein</fullName>
    </submittedName>
</protein>
<feature type="transmembrane region" description="Helical" evidence="9">
    <location>
        <begin position="284"/>
        <end position="314"/>
    </location>
</feature>
<comment type="subcellular location">
    <subcellularLocation>
        <location evidence="1">Cell membrane</location>
        <topology evidence="1">Multi-pass membrane protein</topology>
    </subcellularLocation>
</comment>
<dbReference type="EMBL" id="AGYD01000005">
    <property type="protein sequence ID" value="EPH09144.1"/>
    <property type="molecule type" value="Genomic_DNA"/>
</dbReference>
<dbReference type="GO" id="GO:0015190">
    <property type="term" value="F:L-leucine transmembrane transporter activity"/>
    <property type="evidence" value="ECO:0007669"/>
    <property type="project" value="TreeGrafter"/>
</dbReference>
<evidence type="ECO:0000256" key="9">
    <source>
        <dbReference type="SAM" id="Phobius"/>
    </source>
</evidence>
<comment type="similarity">
    <text evidence="2">Belongs to the branched chain amino acid transporter family.</text>
</comment>